<feature type="region of interest" description="Disordered" evidence="1">
    <location>
        <begin position="280"/>
        <end position="341"/>
    </location>
</feature>
<evidence type="ECO:0000256" key="2">
    <source>
        <dbReference type="SAM" id="Phobius"/>
    </source>
</evidence>
<organism evidence="3 4">
    <name type="scientific">Trueperella bonasi</name>
    <dbReference type="NCBI Taxonomy" id="312286"/>
    <lineage>
        <taxon>Bacteria</taxon>
        <taxon>Bacillati</taxon>
        <taxon>Actinomycetota</taxon>
        <taxon>Actinomycetes</taxon>
        <taxon>Actinomycetales</taxon>
        <taxon>Actinomycetaceae</taxon>
        <taxon>Trueperella</taxon>
    </lineage>
</organism>
<feature type="transmembrane region" description="Helical" evidence="2">
    <location>
        <begin position="187"/>
        <end position="204"/>
    </location>
</feature>
<feature type="compositionally biased region" description="Acidic residues" evidence="1">
    <location>
        <begin position="280"/>
        <end position="297"/>
    </location>
</feature>
<keyword evidence="2" id="KW-1133">Transmembrane helix</keyword>
<protein>
    <submittedName>
        <fullName evidence="3">Uncharacterized protein</fullName>
    </submittedName>
</protein>
<dbReference type="Proteomes" id="UP001243212">
    <property type="component" value="Unassembled WGS sequence"/>
</dbReference>
<name>A0ABT9NIW7_9ACTO</name>
<dbReference type="PROSITE" id="PS51257">
    <property type="entry name" value="PROKAR_LIPOPROTEIN"/>
    <property type="match status" value="1"/>
</dbReference>
<feature type="region of interest" description="Disordered" evidence="1">
    <location>
        <begin position="219"/>
        <end position="256"/>
    </location>
</feature>
<keyword evidence="2" id="KW-0472">Membrane</keyword>
<sequence>MSMKRIAGLLLGAIGIACAVFGIVRGATAEDTTVVEVTIPGGQAQMMYTAPGVLHLVDDTVDVTLSAPEGKIHWGLGATQDVEDFIGESAAIKVTGLSDWQTPAYEELPGTPEGIEPIAEAAAQESWGIEHMDLWFESGTGEQSVELPLEPDQSIQLSLIVSTTTGKAPDMTLAWEHSLPGANARQIVVIGLLIALIGLLLWIGSRQETSLNRKIAAKRHERRERQEAQTTVMQKIERSRDEAKRTTGGALGAGIMPGVNESLRDRALQDSDRIVLPAIEEDSELDEQVAAEEEPEVQEAGPAESSKDEVATDKGVDDKEWRALWNFSWGTPWTKEEDEDA</sequence>
<keyword evidence="4" id="KW-1185">Reference proteome</keyword>
<comment type="caution">
    <text evidence="3">The sequence shown here is derived from an EMBL/GenBank/DDBJ whole genome shotgun (WGS) entry which is preliminary data.</text>
</comment>
<proteinExistence type="predicted"/>
<feature type="compositionally biased region" description="Basic and acidic residues" evidence="1">
    <location>
        <begin position="305"/>
        <end position="322"/>
    </location>
</feature>
<evidence type="ECO:0000313" key="3">
    <source>
        <dbReference type="EMBL" id="MDP9806763.1"/>
    </source>
</evidence>
<dbReference type="EMBL" id="JAUSQX010000001">
    <property type="protein sequence ID" value="MDP9806763.1"/>
    <property type="molecule type" value="Genomic_DNA"/>
</dbReference>
<evidence type="ECO:0000313" key="4">
    <source>
        <dbReference type="Proteomes" id="UP001243212"/>
    </source>
</evidence>
<gene>
    <name evidence="3" type="ORF">J2S70_001345</name>
</gene>
<feature type="compositionally biased region" description="Basic and acidic residues" evidence="1">
    <location>
        <begin position="235"/>
        <end position="245"/>
    </location>
</feature>
<evidence type="ECO:0000256" key="1">
    <source>
        <dbReference type="SAM" id="MobiDB-lite"/>
    </source>
</evidence>
<dbReference type="RefSeq" id="WP_307682968.1">
    <property type="nucleotide sequence ID" value="NZ_JAUSQX010000001.1"/>
</dbReference>
<accession>A0ABT9NIW7</accession>
<reference evidence="3 4" key="1">
    <citation type="submission" date="2023-07" db="EMBL/GenBank/DDBJ databases">
        <title>Sequencing the genomes of 1000 actinobacteria strains.</title>
        <authorList>
            <person name="Klenk H.-P."/>
        </authorList>
    </citation>
    <scope>NUCLEOTIDE SEQUENCE [LARGE SCALE GENOMIC DNA]</scope>
    <source>
        <strain evidence="3 4">DSM 17163</strain>
    </source>
</reference>
<keyword evidence="2" id="KW-0812">Transmembrane</keyword>